<comment type="similarity">
    <text evidence="1">Belongs to the transposase IS21/IS408/IS1162 family.</text>
</comment>
<evidence type="ECO:0000256" key="2">
    <source>
        <dbReference type="ARBA" id="ARBA00022578"/>
    </source>
</evidence>
<dbReference type="Proteomes" id="UP000182063">
    <property type="component" value="Chromosome"/>
</dbReference>
<dbReference type="Gene3D" id="1.10.10.60">
    <property type="entry name" value="Homeodomain-like"/>
    <property type="match status" value="1"/>
</dbReference>
<keyword evidence="3" id="KW-0238">DNA-binding</keyword>
<reference evidence="10" key="2">
    <citation type="journal article" date="2018" name="J. Microbiol.">
        <title>Tardibacter chloracetimidivorans gen. nov., sp. nov., a novel member of the family Sphingomonadaceae isolated from an agricultural soil from Jeju Island in Republic of Korea.</title>
        <authorList>
            <person name="Lee H."/>
            <person name="Kim D.U."/>
            <person name="Park S."/>
            <person name="Yoon J.H."/>
            <person name="Ahn J.H."/>
            <person name="Ka J.O."/>
        </authorList>
    </citation>
    <scope>NUCLEOTIDE SEQUENCE</scope>
    <source>
        <strain evidence="10">JJ-A5</strain>
    </source>
</reference>
<evidence type="ECO:0000256" key="1">
    <source>
        <dbReference type="ARBA" id="ARBA00009277"/>
    </source>
</evidence>
<dbReference type="GO" id="GO:0032196">
    <property type="term" value="P:transposition"/>
    <property type="evidence" value="ECO:0007669"/>
    <property type="project" value="UniProtKB-KW"/>
</dbReference>
<protein>
    <submittedName>
        <fullName evidence="10">IS21 family transposase</fullName>
    </submittedName>
</protein>
<proteinExistence type="inferred from homology"/>
<keyword evidence="2" id="KW-0815">Transposition</keyword>
<dbReference type="RefSeq" id="WP_072598586.1">
    <property type="nucleotide sequence ID" value="NZ_CP018221.1"/>
</dbReference>
<keyword evidence="11" id="KW-1185">Reference proteome</keyword>
<dbReference type="GO" id="GO:0015074">
    <property type="term" value="P:DNA integration"/>
    <property type="evidence" value="ECO:0007669"/>
    <property type="project" value="InterPro"/>
</dbReference>
<dbReference type="GO" id="GO:0003677">
    <property type="term" value="F:DNA binding"/>
    <property type="evidence" value="ECO:0007669"/>
    <property type="project" value="UniProtKB-KW"/>
</dbReference>
<keyword evidence="4" id="KW-0233">DNA recombination</keyword>
<evidence type="ECO:0000313" key="7">
    <source>
        <dbReference type="EMBL" id="API60933.1"/>
    </source>
</evidence>
<sequence>MALLSVIRRWHFREGMPIREIERRTGLSRNTIRKYLRAGTVEPRFKVPERPSKLDPFAGKLAGWLRIEAGRSRKQRRTVKQLHADLVALGFDGSYGRVAAFARSWKADRQRDAQTSGRGTFVPLVFQPGEAFQFDWSEDWAIIAGKQTKLQVAHTKLSHSRAFIVRAYLLQTHEMLFDALTQAFRVLGGVPQRGIFDNMKTAVDRIGSGKARQVNARFAALASHYLFEPEFCNPASGWEKGQVEKNVQDARRRLWQPIPSFADIDALNAWLEEQCIAQWSHIPHGALPGSIADMHAAEVASLMPLGRPFDGFVEHTKRVSPTCLVNFERNRYSVPASFANRPVSLRVYPDRIVIAAEGRILCEHGRIIARSHHLPGRIVYDWRHYLAVIQRKPGALRNGAPFTEMPDAFRQLQGHLLKRPGGDREMVEILSLVLHHDEQAVLGAVELALEGGVPTKIHVLNILHRLTDGKAPPASPIDAPQALRLAQEPLADVGRYDNLRELRRAS</sequence>
<name>A0A1L3ZZX4_9SPHN</name>
<dbReference type="GO" id="GO:0006310">
    <property type="term" value="P:DNA recombination"/>
    <property type="evidence" value="ECO:0007669"/>
    <property type="project" value="UniProtKB-KW"/>
</dbReference>
<evidence type="ECO:0000313" key="10">
    <source>
        <dbReference type="EMBL" id="API61184.1"/>
    </source>
</evidence>
<dbReference type="EMBL" id="CP018221">
    <property type="protein sequence ID" value="API61036.1"/>
    <property type="molecule type" value="Genomic_DNA"/>
</dbReference>
<reference evidence="11" key="1">
    <citation type="submission" date="2016-11" db="EMBL/GenBank/DDBJ databases">
        <title>Complete Genome Sequence of alachlor-degrading Sphingomonas sp. strain JJ-A5.</title>
        <authorList>
            <person name="Lee H."/>
            <person name="Ka J.-O."/>
        </authorList>
    </citation>
    <scope>NUCLEOTIDE SEQUENCE [LARGE SCALE GENOMIC DNA]</scope>
    <source>
        <strain evidence="11">JJ-A5</strain>
    </source>
</reference>
<evidence type="ECO:0000313" key="11">
    <source>
        <dbReference type="Proteomes" id="UP000182063"/>
    </source>
</evidence>
<dbReference type="EMBL" id="CP018221">
    <property type="protein sequence ID" value="API60939.1"/>
    <property type="molecule type" value="Genomic_DNA"/>
</dbReference>
<organism evidence="10 11">
    <name type="scientific">Tardibacter chloracetimidivorans</name>
    <dbReference type="NCBI Taxonomy" id="1921510"/>
    <lineage>
        <taxon>Bacteria</taxon>
        <taxon>Pseudomonadati</taxon>
        <taxon>Pseudomonadota</taxon>
        <taxon>Alphaproteobacteria</taxon>
        <taxon>Sphingomonadales</taxon>
        <taxon>Sphingomonadaceae</taxon>
        <taxon>Tardibacter</taxon>
    </lineage>
</organism>
<dbReference type="PANTHER" id="PTHR35004">
    <property type="entry name" value="TRANSPOSASE RV3428C-RELATED"/>
    <property type="match status" value="1"/>
</dbReference>
<evidence type="ECO:0000313" key="8">
    <source>
        <dbReference type="EMBL" id="API60939.1"/>
    </source>
</evidence>
<evidence type="ECO:0000256" key="4">
    <source>
        <dbReference type="ARBA" id="ARBA00023172"/>
    </source>
</evidence>
<dbReference type="NCBIfam" id="NF033546">
    <property type="entry name" value="transpos_IS21"/>
    <property type="match status" value="1"/>
</dbReference>
<dbReference type="InterPro" id="IPR017894">
    <property type="entry name" value="HTH_IS21_transposase_type"/>
</dbReference>
<feature type="domain" description="HTH IS21-type" evidence="5">
    <location>
        <begin position="3"/>
        <end position="65"/>
    </location>
</feature>
<dbReference type="KEGG" id="sphj:BSL82_08395"/>
<evidence type="ECO:0000259" key="5">
    <source>
        <dbReference type="PROSITE" id="PS50531"/>
    </source>
</evidence>
<dbReference type="InterPro" id="IPR054353">
    <property type="entry name" value="IstA-like_C"/>
</dbReference>
<dbReference type="KEGG" id="sphj:BSL82_04210"/>
<evidence type="ECO:0000256" key="3">
    <source>
        <dbReference type="ARBA" id="ARBA00023125"/>
    </source>
</evidence>
<dbReference type="STRING" id="1921510.BSL82_04210"/>
<evidence type="ECO:0000259" key="6">
    <source>
        <dbReference type="PROSITE" id="PS50994"/>
    </source>
</evidence>
<dbReference type="PROSITE" id="PS50531">
    <property type="entry name" value="HTH_IS21"/>
    <property type="match status" value="1"/>
</dbReference>
<accession>A0A1L3ZZX4</accession>
<dbReference type="EMBL" id="CP018221">
    <property type="protein sequence ID" value="API60933.1"/>
    <property type="molecule type" value="Genomic_DNA"/>
</dbReference>
<dbReference type="PANTHER" id="PTHR35004:SF7">
    <property type="entry name" value="INTEGRASE PROTEIN"/>
    <property type="match status" value="1"/>
</dbReference>
<evidence type="ECO:0000313" key="9">
    <source>
        <dbReference type="EMBL" id="API61036.1"/>
    </source>
</evidence>
<dbReference type="AlphaFoldDB" id="A0A1L3ZZX4"/>
<feature type="domain" description="Integrase catalytic" evidence="6">
    <location>
        <begin position="124"/>
        <end position="296"/>
    </location>
</feature>
<dbReference type="KEGG" id="sphj:BSL82_14580"/>
<dbReference type="InterPro" id="IPR001584">
    <property type="entry name" value="Integrase_cat-core"/>
</dbReference>
<dbReference type="EMBL" id="CP018221">
    <property type="protein sequence ID" value="API61184.1"/>
    <property type="molecule type" value="Genomic_DNA"/>
</dbReference>
<dbReference type="OrthoDB" id="2065409at2"/>
<dbReference type="PROSITE" id="PS50994">
    <property type="entry name" value="INTEGRASE"/>
    <property type="match status" value="1"/>
</dbReference>
<dbReference type="Pfam" id="PF22483">
    <property type="entry name" value="Mu-transpos_C_2"/>
    <property type="match status" value="1"/>
</dbReference>
<dbReference type="KEGG" id="sphj:BSL82_04435"/>
<gene>
    <name evidence="7" type="ORF">BSL82_04210</name>
    <name evidence="8" type="ORF">BSL82_04435</name>
    <name evidence="9" type="ORF">BSL82_08395</name>
    <name evidence="10" type="ORF">BSL82_14580</name>
</gene>